<evidence type="ECO:0000313" key="8">
    <source>
        <dbReference type="EMBL" id="MEX6428483.1"/>
    </source>
</evidence>
<keyword evidence="9" id="KW-1185">Reference proteome</keyword>
<feature type="domain" description="Nudix hydrolase" evidence="7">
    <location>
        <begin position="53"/>
        <end position="188"/>
    </location>
</feature>
<evidence type="ECO:0000256" key="1">
    <source>
        <dbReference type="ARBA" id="ARBA00001936"/>
    </source>
</evidence>
<name>A0ABV3XYV0_9ACTN</name>
<dbReference type="InterPro" id="IPR020084">
    <property type="entry name" value="NUDIX_hydrolase_CS"/>
</dbReference>
<gene>
    <name evidence="8" type="ORF">AB6A68_01320</name>
</gene>
<dbReference type="RefSeq" id="WP_369084128.1">
    <property type="nucleotide sequence ID" value="NZ_JBFSHR010000003.1"/>
</dbReference>
<comment type="cofactor">
    <cofactor evidence="1">
        <name>Mn(2+)</name>
        <dbReference type="ChEBI" id="CHEBI:29035"/>
    </cofactor>
</comment>
<evidence type="ECO:0000313" key="9">
    <source>
        <dbReference type="Proteomes" id="UP001560267"/>
    </source>
</evidence>
<sequence length="215" mass="23775">MELHDLTQYLQRLPAVERRVPVTFDRERFKIGSHTEVIATLMARLSPVTAELVGNPAVVLILVYPHDGTSTVLMTRRAATLRHHPREVSFPDGAAEPGETLAQTALRETYEEVGIEPADVELIGLLGSGAVRVSGRSFSCVVGHAPTRPSIRTSIDEVEEVVELPLSIVGSSDYFSELWYSNSMGWGLFHFFVRRPDLIWGASARLLVDLLAILE</sequence>
<dbReference type="InterPro" id="IPR000086">
    <property type="entry name" value="NUDIX_hydrolase_dom"/>
</dbReference>
<evidence type="ECO:0000256" key="5">
    <source>
        <dbReference type="ARBA" id="ARBA00022842"/>
    </source>
</evidence>
<evidence type="ECO:0000256" key="3">
    <source>
        <dbReference type="ARBA" id="ARBA00022723"/>
    </source>
</evidence>
<dbReference type="InterPro" id="IPR045121">
    <property type="entry name" value="CoAse"/>
</dbReference>
<dbReference type="Gene3D" id="3.90.79.10">
    <property type="entry name" value="Nucleoside Triphosphate Pyrophosphohydrolase"/>
    <property type="match status" value="1"/>
</dbReference>
<dbReference type="Proteomes" id="UP001560267">
    <property type="component" value="Unassembled WGS sequence"/>
</dbReference>
<evidence type="ECO:0000256" key="4">
    <source>
        <dbReference type="ARBA" id="ARBA00022801"/>
    </source>
</evidence>
<keyword evidence="5" id="KW-0460">Magnesium</keyword>
<dbReference type="PANTHER" id="PTHR12992">
    <property type="entry name" value="NUDIX HYDROLASE"/>
    <property type="match status" value="1"/>
</dbReference>
<dbReference type="Pfam" id="PF00293">
    <property type="entry name" value="NUDIX"/>
    <property type="match status" value="1"/>
</dbReference>
<evidence type="ECO:0000256" key="2">
    <source>
        <dbReference type="ARBA" id="ARBA00001946"/>
    </source>
</evidence>
<keyword evidence="6" id="KW-0464">Manganese</keyword>
<dbReference type="PROSITE" id="PS51462">
    <property type="entry name" value="NUDIX"/>
    <property type="match status" value="1"/>
</dbReference>
<dbReference type="SUPFAM" id="SSF55811">
    <property type="entry name" value="Nudix"/>
    <property type="match status" value="1"/>
</dbReference>
<dbReference type="EMBL" id="JBFSHR010000003">
    <property type="protein sequence ID" value="MEX6428483.1"/>
    <property type="molecule type" value="Genomic_DNA"/>
</dbReference>
<evidence type="ECO:0000256" key="6">
    <source>
        <dbReference type="ARBA" id="ARBA00023211"/>
    </source>
</evidence>
<accession>A0ABV3XYV0</accession>
<keyword evidence="4 8" id="KW-0378">Hydrolase</keyword>
<evidence type="ECO:0000259" key="7">
    <source>
        <dbReference type="PROSITE" id="PS51462"/>
    </source>
</evidence>
<organism evidence="8 9">
    <name type="scientific">Ferrimicrobium acidiphilum</name>
    <dbReference type="NCBI Taxonomy" id="121039"/>
    <lineage>
        <taxon>Bacteria</taxon>
        <taxon>Bacillati</taxon>
        <taxon>Actinomycetota</taxon>
        <taxon>Acidimicrobiia</taxon>
        <taxon>Acidimicrobiales</taxon>
        <taxon>Acidimicrobiaceae</taxon>
        <taxon>Ferrimicrobium</taxon>
    </lineage>
</organism>
<reference evidence="8 9" key="1">
    <citation type="submission" date="2024-07" db="EMBL/GenBank/DDBJ databases">
        <title>Draft Genome Sequence of Ferrimicrobium acidiphilum Strain YE2023, Isolated from a Pulp of Bioleach Reactor.</title>
        <authorList>
            <person name="Elkina Y.A."/>
            <person name="Bulaeva A.G."/>
            <person name="Beletsky A.V."/>
            <person name="Mardanov A.V."/>
        </authorList>
    </citation>
    <scope>NUCLEOTIDE SEQUENCE [LARGE SCALE GENOMIC DNA]</scope>
    <source>
        <strain evidence="8 9">YE2023</strain>
    </source>
</reference>
<keyword evidence="3" id="KW-0479">Metal-binding</keyword>
<dbReference type="CDD" id="cd03426">
    <property type="entry name" value="NUDIX_CoAse_Nudt7"/>
    <property type="match status" value="1"/>
</dbReference>
<dbReference type="GO" id="GO:0035539">
    <property type="term" value="F:8-oxo-7,8-dihydrodeoxyguanosine triphosphate pyrophosphatase activity"/>
    <property type="evidence" value="ECO:0007669"/>
    <property type="project" value="UniProtKB-EC"/>
</dbReference>
<protein>
    <submittedName>
        <fullName evidence="8">CoA pyrophosphatase</fullName>
        <ecNumber evidence="8">3.6.1.55</ecNumber>
    </submittedName>
</protein>
<dbReference type="PROSITE" id="PS00893">
    <property type="entry name" value="NUDIX_BOX"/>
    <property type="match status" value="1"/>
</dbReference>
<dbReference type="EC" id="3.6.1.55" evidence="8"/>
<comment type="caution">
    <text evidence="8">The sequence shown here is derived from an EMBL/GenBank/DDBJ whole genome shotgun (WGS) entry which is preliminary data.</text>
</comment>
<comment type="cofactor">
    <cofactor evidence="2">
        <name>Mg(2+)</name>
        <dbReference type="ChEBI" id="CHEBI:18420"/>
    </cofactor>
</comment>
<dbReference type="PANTHER" id="PTHR12992:SF11">
    <property type="entry name" value="MITOCHONDRIAL COENZYME A DIPHOSPHATASE NUDT8"/>
    <property type="match status" value="1"/>
</dbReference>
<dbReference type="InterPro" id="IPR015797">
    <property type="entry name" value="NUDIX_hydrolase-like_dom_sf"/>
</dbReference>
<proteinExistence type="predicted"/>